<keyword evidence="1" id="KW-0547">Nucleotide-binding</keyword>
<dbReference type="InterPro" id="IPR002078">
    <property type="entry name" value="Sigma_54_int"/>
</dbReference>
<dbReference type="InterPro" id="IPR027417">
    <property type="entry name" value="P-loop_NTPase"/>
</dbReference>
<dbReference type="InterPro" id="IPR004096">
    <property type="entry name" value="V4R"/>
</dbReference>
<evidence type="ECO:0000313" key="7">
    <source>
        <dbReference type="EMBL" id="EGD57826.1"/>
    </source>
</evidence>
<evidence type="ECO:0000256" key="4">
    <source>
        <dbReference type="ARBA" id="ARBA00023159"/>
    </source>
</evidence>
<keyword evidence="4" id="KW-0010">Activator</keyword>
<dbReference type="AlphaFoldDB" id="F1ZC37"/>
<dbReference type="CDD" id="cd00009">
    <property type="entry name" value="AAA"/>
    <property type="match status" value="1"/>
</dbReference>
<keyword evidence="3" id="KW-0902">Two-component regulatory system</keyword>
<dbReference type="InterPro" id="IPR024096">
    <property type="entry name" value="NO_sig/Golgi_transp_ligand-bd"/>
</dbReference>
<dbReference type="Gene3D" id="3.40.50.300">
    <property type="entry name" value="P-loop containing nucleotide triphosphate hydrolases"/>
    <property type="match status" value="1"/>
</dbReference>
<organism evidence="7 8">
    <name type="scientific">Novosphingobium nitrogenifigens DSM 19370</name>
    <dbReference type="NCBI Taxonomy" id="983920"/>
    <lineage>
        <taxon>Bacteria</taxon>
        <taxon>Pseudomonadati</taxon>
        <taxon>Pseudomonadota</taxon>
        <taxon>Alphaproteobacteria</taxon>
        <taxon>Sphingomonadales</taxon>
        <taxon>Sphingomonadaceae</taxon>
        <taxon>Novosphingobium</taxon>
    </lineage>
</organism>
<dbReference type="PANTHER" id="PTHR32071:SF57">
    <property type="entry name" value="C4-DICARBOXYLATE TRANSPORT TRANSCRIPTIONAL REGULATORY PROTEIN DCTD"/>
    <property type="match status" value="1"/>
</dbReference>
<dbReference type="InterPro" id="IPR003593">
    <property type="entry name" value="AAA+_ATPase"/>
</dbReference>
<dbReference type="EMBL" id="AEWJ01000053">
    <property type="protein sequence ID" value="EGD57826.1"/>
    <property type="molecule type" value="Genomic_DNA"/>
</dbReference>
<dbReference type="FunFam" id="3.40.50.300:FF:000006">
    <property type="entry name" value="DNA-binding transcriptional regulator NtrC"/>
    <property type="match status" value="1"/>
</dbReference>
<dbReference type="SMART" id="SM00989">
    <property type="entry name" value="V4R"/>
    <property type="match status" value="1"/>
</dbReference>
<evidence type="ECO:0000313" key="8">
    <source>
        <dbReference type="Proteomes" id="UP000004728"/>
    </source>
</evidence>
<reference evidence="7 8" key="1">
    <citation type="journal article" date="2012" name="J. Bacteriol.">
        <title>Draft Genome Sequence of Novosphingobium nitrogenifigens Y88T.</title>
        <authorList>
            <person name="Strabala T.J."/>
            <person name="Macdonald L."/>
            <person name="Liu V."/>
            <person name="Smit A.M."/>
        </authorList>
    </citation>
    <scope>NUCLEOTIDE SEQUENCE [LARGE SCALE GENOMIC DNA]</scope>
    <source>
        <strain evidence="7 8">DSM 19370</strain>
    </source>
</reference>
<dbReference type="SMART" id="SM00382">
    <property type="entry name" value="AAA"/>
    <property type="match status" value="1"/>
</dbReference>
<dbReference type="PROSITE" id="PS50045">
    <property type="entry name" value="SIGMA54_INTERACT_4"/>
    <property type="match status" value="1"/>
</dbReference>
<dbReference type="RefSeq" id="WP_008070808.1">
    <property type="nucleotide sequence ID" value="NZ_AQWK01000018.1"/>
</dbReference>
<dbReference type="HOGENOM" id="CLU_523568_0_0_5"/>
<evidence type="ECO:0000256" key="3">
    <source>
        <dbReference type="ARBA" id="ARBA00023012"/>
    </source>
</evidence>
<dbReference type="Proteomes" id="UP000004728">
    <property type="component" value="Unassembled WGS sequence"/>
</dbReference>
<dbReference type="PANTHER" id="PTHR32071">
    <property type="entry name" value="TRANSCRIPTIONAL REGULATORY PROTEIN"/>
    <property type="match status" value="1"/>
</dbReference>
<evidence type="ECO:0000256" key="5">
    <source>
        <dbReference type="SAM" id="MobiDB-lite"/>
    </source>
</evidence>
<dbReference type="GO" id="GO:0006355">
    <property type="term" value="P:regulation of DNA-templated transcription"/>
    <property type="evidence" value="ECO:0007669"/>
    <property type="project" value="InterPro"/>
</dbReference>
<dbReference type="Pfam" id="PF02830">
    <property type="entry name" value="V4R"/>
    <property type="match status" value="1"/>
</dbReference>
<dbReference type="SUPFAM" id="SSF111126">
    <property type="entry name" value="Ligand-binding domain in the NO signalling and Golgi transport"/>
    <property type="match status" value="1"/>
</dbReference>
<dbReference type="GO" id="GO:0000160">
    <property type="term" value="P:phosphorelay signal transduction system"/>
    <property type="evidence" value="ECO:0007669"/>
    <property type="project" value="UniProtKB-KW"/>
</dbReference>
<dbReference type="Pfam" id="PF06505">
    <property type="entry name" value="XylR_N"/>
    <property type="match status" value="1"/>
</dbReference>
<evidence type="ECO:0000256" key="2">
    <source>
        <dbReference type="ARBA" id="ARBA00022840"/>
    </source>
</evidence>
<sequence>MKRARQTAGATALHSSCEDLGVEISDLSARLRFKPADAQIWLETERMMMVHLSAFTSLRRELIDTLGTQGARRLLIRMGQASGATDAQIARRARSSDDPAAIFMAGPRLHAIEGMVRAEPLDFHVDAETGVHTGEWIWRNSIEVDAHLAAFGPSSEPVCWHMIGYASAYTSAFMGRPIIYREVECRAMGAPNCRIIGKPVHDWDEESDEDLHTGIDLDVLGTCDEWSEGASGNDEPDRLVGQSSDFAGMMHRIAMVAPTDATVLLMGEPGSGKKSAARLIHQRSARARKPFVVMNCAAWQGEALDIELFGTERGPNGSPRQGRLERAHGGTLFLEDIHCLDVRAQSKLLRALQEKTVERVGSSQPRTINVRLLASANARLLDARRAGQFREDLYYRIATMPIPIPPLARTARRPSAAHPAFHPQVRAPLPQDHPGAVQRRRRVPQHARLSGQYRRAGKHSRTRGDHDPGRTAAGDDAPVVTARRTGSRVLCPVEPWSPDPAPARGRQRSRNGSVRQSARQ</sequence>
<keyword evidence="8" id="KW-1185">Reference proteome</keyword>
<evidence type="ECO:0000259" key="6">
    <source>
        <dbReference type="PROSITE" id="PS50045"/>
    </source>
</evidence>
<feature type="compositionally biased region" description="Polar residues" evidence="5">
    <location>
        <begin position="510"/>
        <end position="520"/>
    </location>
</feature>
<proteinExistence type="predicted"/>
<name>F1ZC37_9SPHN</name>
<feature type="region of interest" description="Disordered" evidence="5">
    <location>
        <begin position="410"/>
        <end position="520"/>
    </location>
</feature>
<dbReference type="SUPFAM" id="SSF52540">
    <property type="entry name" value="P-loop containing nucleoside triphosphate hydrolases"/>
    <property type="match status" value="1"/>
</dbReference>
<gene>
    <name evidence="7" type="ORF">Y88_3152</name>
</gene>
<protein>
    <submittedName>
        <fullName evidence="7">Sigma-54 dependent transcriptional regulator</fullName>
    </submittedName>
</protein>
<comment type="caution">
    <text evidence="7">The sequence shown here is derived from an EMBL/GenBank/DDBJ whole genome shotgun (WGS) entry which is preliminary data.</text>
</comment>
<evidence type="ECO:0000256" key="1">
    <source>
        <dbReference type="ARBA" id="ARBA00022741"/>
    </source>
</evidence>
<dbReference type="InterPro" id="IPR010523">
    <property type="entry name" value="XylR_N"/>
</dbReference>
<dbReference type="Pfam" id="PF00158">
    <property type="entry name" value="Sigma54_activat"/>
    <property type="match status" value="1"/>
</dbReference>
<dbReference type="STRING" id="983920.Y88_3152"/>
<feature type="domain" description="Sigma-54 factor interaction" evidence="6">
    <location>
        <begin position="239"/>
        <end position="407"/>
    </location>
</feature>
<dbReference type="InParanoid" id="F1ZC37"/>
<dbReference type="GO" id="GO:0005524">
    <property type="term" value="F:ATP binding"/>
    <property type="evidence" value="ECO:0007669"/>
    <property type="project" value="UniProtKB-KW"/>
</dbReference>
<dbReference type="Gene3D" id="3.30.1380.20">
    <property type="entry name" value="Trafficking protein particle complex subunit 3"/>
    <property type="match status" value="1"/>
</dbReference>
<keyword evidence="2" id="KW-0067">ATP-binding</keyword>
<accession>F1ZC37</accession>
<dbReference type="eggNOG" id="COG2204">
    <property type="taxonomic scope" value="Bacteria"/>
</dbReference>